<organism evidence="2 3">
    <name type="scientific">Pseudobutyrivibrio ruminis</name>
    <dbReference type="NCBI Taxonomy" id="46206"/>
    <lineage>
        <taxon>Bacteria</taxon>
        <taxon>Bacillati</taxon>
        <taxon>Bacillota</taxon>
        <taxon>Clostridia</taxon>
        <taxon>Lachnospirales</taxon>
        <taxon>Lachnospiraceae</taxon>
        <taxon>Pseudobutyrivibrio</taxon>
    </lineage>
</organism>
<reference evidence="2" key="1">
    <citation type="submission" date="2019-04" db="EMBL/GenBank/DDBJ databases">
        <title>Evolution of Biomass-Degrading Anaerobic Consortia Revealed by Metagenomics.</title>
        <authorList>
            <person name="Peng X."/>
        </authorList>
    </citation>
    <scope>NUCLEOTIDE SEQUENCE</scope>
    <source>
        <strain evidence="2">SIG311</strain>
    </source>
</reference>
<accession>A0A927U8P7</accession>
<dbReference type="AlphaFoldDB" id="A0A927U8P7"/>
<comment type="caution">
    <text evidence="2">The sequence shown here is derived from an EMBL/GenBank/DDBJ whole genome shotgun (WGS) entry which is preliminary data.</text>
</comment>
<dbReference type="EMBL" id="SVER01000010">
    <property type="protein sequence ID" value="MBE5919191.1"/>
    <property type="molecule type" value="Genomic_DNA"/>
</dbReference>
<evidence type="ECO:0000313" key="3">
    <source>
        <dbReference type="Proteomes" id="UP000766246"/>
    </source>
</evidence>
<dbReference type="PANTHER" id="PTHR40076:SF1">
    <property type="entry name" value="MEMBRANE PROTEIN"/>
    <property type="match status" value="1"/>
</dbReference>
<dbReference type="InterPro" id="IPR010380">
    <property type="entry name" value="DUF975"/>
</dbReference>
<evidence type="ECO:0000313" key="2">
    <source>
        <dbReference type="EMBL" id="MBE5919191.1"/>
    </source>
</evidence>
<keyword evidence="1" id="KW-0812">Transmembrane</keyword>
<proteinExistence type="predicted"/>
<dbReference type="PANTHER" id="PTHR40076">
    <property type="entry name" value="MEMBRANE PROTEIN-RELATED"/>
    <property type="match status" value="1"/>
</dbReference>
<sequence length="225" mass="25094">MWSIGEIKARGKEAFKANYWKSVIVAFILSLLTAGSSAATRNETGSEDVKESLLAADPMVLQIIAGGLFAIIIVSLLLRIFVFNPLQVGGYQFFKKNVTEGHATLGTIGEGFSGYRHTFITLLLRDIFLGLWCCLLIIPGLIKSYSYRMVPYIIKDNPELSATEVITKSRKMMDGNKWRAFLLDLSFIGWLLLSLITLGIVGLLWTNPYMQNTNAALYQELSKNN</sequence>
<dbReference type="Proteomes" id="UP000766246">
    <property type="component" value="Unassembled WGS sequence"/>
</dbReference>
<gene>
    <name evidence="2" type="ORF">E7272_05030</name>
</gene>
<feature type="transmembrane region" description="Helical" evidence="1">
    <location>
        <begin position="180"/>
        <end position="205"/>
    </location>
</feature>
<dbReference type="Pfam" id="PF06161">
    <property type="entry name" value="DUF975"/>
    <property type="match status" value="1"/>
</dbReference>
<keyword evidence="1" id="KW-0472">Membrane</keyword>
<feature type="transmembrane region" description="Helical" evidence="1">
    <location>
        <begin position="63"/>
        <end position="86"/>
    </location>
</feature>
<feature type="transmembrane region" description="Helical" evidence="1">
    <location>
        <begin position="122"/>
        <end position="142"/>
    </location>
</feature>
<keyword evidence="1" id="KW-1133">Transmembrane helix</keyword>
<protein>
    <submittedName>
        <fullName evidence="2">DUF975 family protein</fullName>
    </submittedName>
</protein>
<evidence type="ECO:0000256" key="1">
    <source>
        <dbReference type="SAM" id="Phobius"/>
    </source>
</evidence>
<name>A0A927U8P7_9FIRM</name>